<dbReference type="FunFam" id="2.30.29.30:FF:000824">
    <property type="entry name" value="Ran-specific GTPase-activating protein"/>
    <property type="match status" value="1"/>
</dbReference>
<dbReference type="InterPro" id="IPR045256">
    <property type="entry name" value="RanBP1_RanBD"/>
</dbReference>
<comment type="similarity">
    <text evidence="5">Belongs to the RANBP1 family.</text>
</comment>
<feature type="compositionally biased region" description="Basic and acidic residues" evidence="9">
    <location>
        <begin position="175"/>
        <end position="187"/>
    </location>
</feature>
<dbReference type="PANTHER" id="PTHR23138">
    <property type="entry name" value="RAN BINDING PROTEIN"/>
    <property type="match status" value="1"/>
</dbReference>
<dbReference type="GO" id="GO:0005643">
    <property type="term" value="C:nuclear pore"/>
    <property type="evidence" value="ECO:0007669"/>
    <property type="project" value="TreeGrafter"/>
</dbReference>
<dbReference type="EnsemblMetazoa" id="Aqu2.1.36553_001">
    <property type="protein sequence ID" value="Aqu2.1.36553_001"/>
    <property type="gene ID" value="Aqu2.1.36553"/>
</dbReference>
<dbReference type="SMART" id="SM00160">
    <property type="entry name" value="RanBD"/>
    <property type="match status" value="1"/>
</dbReference>
<name>A0A1X7V984_AMPQE</name>
<proteinExistence type="inferred from homology"/>
<evidence type="ECO:0000256" key="2">
    <source>
        <dbReference type="ARBA" id="ARBA00022553"/>
    </source>
</evidence>
<dbReference type="CDD" id="cd13179">
    <property type="entry name" value="RanBD_RanBP1"/>
    <property type="match status" value="1"/>
</dbReference>
<dbReference type="AlphaFoldDB" id="A0A1X7V984"/>
<keyword evidence="1" id="KW-0343">GTPase activation</keyword>
<dbReference type="InterPro" id="IPR000156">
    <property type="entry name" value="Ran_bind_dom"/>
</dbReference>
<dbReference type="Gene3D" id="2.30.29.30">
    <property type="entry name" value="Pleckstrin-homology domain (PH domain)/Phosphotyrosine-binding domain (PTB)"/>
    <property type="match status" value="1"/>
</dbReference>
<dbReference type="GO" id="GO:0005737">
    <property type="term" value="C:cytoplasm"/>
    <property type="evidence" value="ECO:0007669"/>
    <property type="project" value="TreeGrafter"/>
</dbReference>
<evidence type="ECO:0000256" key="4">
    <source>
        <dbReference type="ARBA" id="ARBA00056716"/>
    </source>
</evidence>
<evidence type="ECO:0000256" key="8">
    <source>
        <dbReference type="ARBA" id="ARBA00081162"/>
    </source>
</evidence>
<evidence type="ECO:0000256" key="7">
    <source>
        <dbReference type="ARBA" id="ARBA00067380"/>
    </source>
</evidence>
<protein>
    <recommendedName>
        <fullName evidence="7">Ran-specific GTPase-activating protein</fullName>
    </recommendedName>
    <alternativeName>
        <fullName evidence="8">Ran-binding protein 1</fullName>
    </alternativeName>
</protein>
<reference evidence="11" key="2">
    <citation type="submission" date="2017-05" db="UniProtKB">
        <authorList>
            <consortium name="EnsemblMetazoa"/>
        </authorList>
    </citation>
    <scope>IDENTIFICATION</scope>
</reference>
<dbReference type="GO" id="GO:0005096">
    <property type="term" value="F:GTPase activator activity"/>
    <property type="evidence" value="ECO:0007669"/>
    <property type="project" value="UniProtKB-KW"/>
</dbReference>
<sequence>MSTDADKENEEVVESPEIDFKPLVNLPLMKLNTLEDNEEEILKLRAKLFRFESANEPPEWKERGIGDIKLMKNKATQNVRLIMRRDKTHKICANHLLTKEMSLIPCAGSDKAWVYTVLADFADEEPKKEQLAIRFKNAEIARQFKDVFETAQENIPSSANTTMTNDDPTTNLTSDLEKLDVGTKDDGNGTQAGDNKSTDEPKDESQVEDDDKKKTEAVEPVATNDGGNTS</sequence>
<dbReference type="InterPro" id="IPR045255">
    <property type="entry name" value="RanBP1-like"/>
</dbReference>
<dbReference type="STRING" id="400682.A0A1X7V984"/>
<dbReference type="PANTHER" id="PTHR23138:SF94">
    <property type="entry name" value="RAN BINDING PROTEIN 1"/>
    <property type="match status" value="1"/>
</dbReference>
<keyword evidence="2" id="KW-0597">Phosphoprotein</keyword>
<dbReference type="OrthoDB" id="2357150at2759"/>
<dbReference type="InterPro" id="IPR011993">
    <property type="entry name" value="PH-like_dom_sf"/>
</dbReference>
<evidence type="ECO:0000313" key="11">
    <source>
        <dbReference type="EnsemblMetazoa" id="Aqu2.1.36553_001"/>
    </source>
</evidence>
<accession>A0A1X7V984</accession>
<evidence type="ECO:0000256" key="9">
    <source>
        <dbReference type="SAM" id="MobiDB-lite"/>
    </source>
</evidence>
<dbReference type="KEGG" id="aqu:100641627"/>
<dbReference type="SUPFAM" id="SSF50729">
    <property type="entry name" value="PH domain-like"/>
    <property type="match status" value="1"/>
</dbReference>
<feature type="compositionally biased region" description="Low complexity" evidence="9">
    <location>
        <begin position="160"/>
        <end position="173"/>
    </location>
</feature>
<feature type="domain" description="RanBD1" evidence="10">
    <location>
        <begin position="19"/>
        <end position="157"/>
    </location>
</feature>
<organism evidence="11">
    <name type="scientific">Amphimedon queenslandica</name>
    <name type="common">Sponge</name>
    <dbReference type="NCBI Taxonomy" id="400682"/>
    <lineage>
        <taxon>Eukaryota</taxon>
        <taxon>Metazoa</taxon>
        <taxon>Porifera</taxon>
        <taxon>Demospongiae</taxon>
        <taxon>Heteroscleromorpha</taxon>
        <taxon>Haplosclerida</taxon>
        <taxon>Niphatidae</taxon>
        <taxon>Amphimedon</taxon>
    </lineage>
</organism>
<dbReference type="Pfam" id="PF00638">
    <property type="entry name" value="Ran_BP1"/>
    <property type="match status" value="1"/>
</dbReference>
<keyword evidence="3" id="KW-0007">Acetylation</keyword>
<evidence type="ECO:0000259" key="10">
    <source>
        <dbReference type="PROSITE" id="PS50196"/>
    </source>
</evidence>
<gene>
    <name evidence="11" type="primary">100641627</name>
</gene>
<keyword evidence="12" id="KW-1185">Reference proteome</keyword>
<dbReference type="OMA" id="NFKDSFM"/>
<dbReference type="PROSITE" id="PS50196">
    <property type="entry name" value="RANBD1"/>
    <property type="match status" value="1"/>
</dbReference>
<evidence type="ECO:0000256" key="5">
    <source>
        <dbReference type="ARBA" id="ARBA00061276"/>
    </source>
</evidence>
<dbReference type="InParanoid" id="A0A1X7V984"/>
<reference evidence="12" key="1">
    <citation type="journal article" date="2010" name="Nature">
        <title>The Amphimedon queenslandica genome and the evolution of animal complexity.</title>
        <authorList>
            <person name="Srivastava M."/>
            <person name="Simakov O."/>
            <person name="Chapman J."/>
            <person name="Fahey B."/>
            <person name="Gauthier M.E."/>
            <person name="Mitros T."/>
            <person name="Richards G.S."/>
            <person name="Conaco C."/>
            <person name="Dacre M."/>
            <person name="Hellsten U."/>
            <person name="Larroux C."/>
            <person name="Putnam N.H."/>
            <person name="Stanke M."/>
            <person name="Adamska M."/>
            <person name="Darling A."/>
            <person name="Degnan S.M."/>
            <person name="Oakley T.H."/>
            <person name="Plachetzki D.C."/>
            <person name="Zhai Y."/>
            <person name="Adamski M."/>
            <person name="Calcino A."/>
            <person name="Cummins S.F."/>
            <person name="Goodstein D.M."/>
            <person name="Harris C."/>
            <person name="Jackson D.J."/>
            <person name="Leys S.P."/>
            <person name="Shu S."/>
            <person name="Woodcroft B.J."/>
            <person name="Vervoort M."/>
            <person name="Kosik K.S."/>
            <person name="Manning G."/>
            <person name="Degnan B.M."/>
            <person name="Rokhsar D.S."/>
        </authorList>
    </citation>
    <scope>NUCLEOTIDE SEQUENCE [LARGE SCALE GENOMIC DNA]</scope>
</reference>
<dbReference type="EnsemblMetazoa" id="XM_003385148.3">
    <property type="protein sequence ID" value="XP_003385196.1"/>
    <property type="gene ID" value="LOC100641627"/>
</dbReference>
<evidence type="ECO:0000256" key="3">
    <source>
        <dbReference type="ARBA" id="ARBA00022990"/>
    </source>
</evidence>
<dbReference type="GO" id="GO:0006913">
    <property type="term" value="P:nucleocytoplasmic transport"/>
    <property type="evidence" value="ECO:0007669"/>
    <property type="project" value="InterPro"/>
</dbReference>
<dbReference type="Proteomes" id="UP000007879">
    <property type="component" value="Unassembled WGS sequence"/>
</dbReference>
<feature type="region of interest" description="Disordered" evidence="9">
    <location>
        <begin position="155"/>
        <end position="230"/>
    </location>
</feature>
<feature type="compositionally biased region" description="Basic and acidic residues" evidence="9">
    <location>
        <begin position="196"/>
        <end position="217"/>
    </location>
</feature>
<comment type="function">
    <text evidence="4">Plays a role in RAN-dependent nucleocytoplasmic transport. Alleviates the TNPO1-dependent inhibition of RAN GTPase activity and mediates the dissociation of RAN from proteins involved in transport into the nucleus. Induces a conformation change in the complex formed by XPO1 and RAN that triggers the release of the nuclear export signal of cargo proteins. Promotes the disassembly of the complex formed by RAN and importin beta. Promotes dissociation of RAN from a complex with KPNA2 and CSE1L. Required for normal mitotic spindle assembly and normal progress through mitosis via its effect on RAN. Does not increase the RAN GTPase activity by itself, but increases GTP hydrolysis mediated by RANGAP1. Inhibits RCC1-dependent exchange of RAN-bound GDP by GTP.</text>
</comment>
<evidence type="ECO:0000256" key="6">
    <source>
        <dbReference type="ARBA" id="ARBA00066150"/>
    </source>
</evidence>
<evidence type="ECO:0000256" key="1">
    <source>
        <dbReference type="ARBA" id="ARBA00022468"/>
    </source>
</evidence>
<dbReference type="eggNOG" id="KOG0864">
    <property type="taxonomic scope" value="Eukaryota"/>
</dbReference>
<comment type="subunit">
    <text evidence="6">Interacts with RAN (via C-terminus of GTP-bound form) but not with GDP-bound RAN. Identified in a complex composed of RAN, RANGAP1 and RANBP1. Identified in a complex that contains TNPO1, RAN and RANBP1. Identified in a complex that contains CSE1L, KPNA2, RAN and RANBP1. Identified in a complex with nucleotide-free RAN and RCC1.</text>
</comment>
<evidence type="ECO:0000313" key="12">
    <source>
        <dbReference type="Proteomes" id="UP000007879"/>
    </source>
</evidence>